<feature type="region of interest" description="Disordered" evidence="1">
    <location>
        <begin position="25"/>
        <end position="44"/>
    </location>
</feature>
<reference evidence="3 4" key="1">
    <citation type="journal article" date="2013" name="Proc. Natl. Acad. Sci. U.S.A.">
        <title>Fine-scale variation in meiotic recombination in Mimulus inferred from population shotgun sequencing.</title>
        <authorList>
            <person name="Hellsten U."/>
            <person name="Wright K.M."/>
            <person name="Jenkins J."/>
            <person name="Shu S."/>
            <person name="Yuan Y."/>
            <person name="Wessler S.R."/>
            <person name="Schmutz J."/>
            <person name="Willis J.H."/>
            <person name="Rokhsar D.S."/>
        </authorList>
    </citation>
    <scope>NUCLEOTIDE SEQUENCE [LARGE SCALE GENOMIC DNA]</scope>
    <source>
        <strain evidence="4">cv. DUN x IM62</strain>
    </source>
</reference>
<name>A0A022PUZ4_ERYGU</name>
<feature type="domain" description="RNA helicase aquarius N-terminal" evidence="2">
    <location>
        <begin position="56"/>
        <end position="168"/>
    </location>
</feature>
<evidence type="ECO:0000313" key="4">
    <source>
        <dbReference type="Proteomes" id="UP000030748"/>
    </source>
</evidence>
<gene>
    <name evidence="3" type="ORF">MIMGU_mgv1a0217191mg</name>
</gene>
<dbReference type="EMBL" id="KI632296">
    <property type="protein sequence ID" value="EYU19344.1"/>
    <property type="molecule type" value="Genomic_DNA"/>
</dbReference>
<protein>
    <recommendedName>
        <fullName evidence="2">RNA helicase aquarius N-terminal domain-containing protein</fullName>
    </recommendedName>
</protein>
<evidence type="ECO:0000256" key="1">
    <source>
        <dbReference type="SAM" id="MobiDB-lite"/>
    </source>
</evidence>
<sequence length="169" mass="19526">MTKIYGTGMYDFRRHRVAEYPVAADGLPLPEKPPESKPGSDVPSSMTLIEIQKDRLTKIAAENWAKTADSGPKKPFSPDLVNEIYYTELTVKAGRKPVPLQRVMILEVSQYLENYLWPNFSPETASFEHVMSMILMVNEKFRENVAAWICFYDKKDMFKAFLERVLRLK</sequence>
<evidence type="ECO:0000259" key="2">
    <source>
        <dbReference type="Pfam" id="PF16399"/>
    </source>
</evidence>
<organism evidence="3 4">
    <name type="scientific">Erythranthe guttata</name>
    <name type="common">Yellow monkey flower</name>
    <name type="synonym">Mimulus guttatus</name>
    <dbReference type="NCBI Taxonomy" id="4155"/>
    <lineage>
        <taxon>Eukaryota</taxon>
        <taxon>Viridiplantae</taxon>
        <taxon>Streptophyta</taxon>
        <taxon>Embryophyta</taxon>
        <taxon>Tracheophyta</taxon>
        <taxon>Spermatophyta</taxon>
        <taxon>Magnoliopsida</taxon>
        <taxon>eudicotyledons</taxon>
        <taxon>Gunneridae</taxon>
        <taxon>Pentapetalae</taxon>
        <taxon>asterids</taxon>
        <taxon>lamiids</taxon>
        <taxon>Lamiales</taxon>
        <taxon>Phrymaceae</taxon>
        <taxon>Erythranthe</taxon>
    </lineage>
</organism>
<evidence type="ECO:0000313" key="3">
    <source>
        <dbReference type="EMBL" id="EYU19344.1"/>
    </source>
</evidence>
<accession>A0A022PUZ4</accession>
<proteinExistence type="predicted"/>
<dbReference type="STRING" id="4155.A0A022PUZ4"/>
<feature type="non-terminal residue" evidence="3">
    <location>
        <position position="169"/>
    </location>
</feature>
<dbReference type="Pfam" id="PF16399">
    <property type="entry name" value="Aquarius_N_1st"/>
    <property type="match status" value="1"/>
</dbReference>
<dbReference type="InterPro" id="IPR032174">
    <property type="entry name" value="Aquarius_N"/>
</dbReference>
<keyword evidence="4" id="KW-1185">Reference proteome</keyword>
<dbReference type="AlphaFoldDB" id="A0A022PUZ4"/>
<dbReference type="Proteomes" id="UP000030748">
    <property type="component" value="Unassembled WGS sequence"/>
</dbReference>